<protein>
    <submittedName>
        <fullName evidence="3">Candidate secreted effector</fullName>
    </submittedName>
</protein>
<dbReference type="AlphaFoldDB" id="A0A914NED0"/>
<proteinExistence type="predicted"/>
<organism evidence="2 3">
    <name type="scientific">Meloidogyne incognita</name>
    <name type="common">Southern root-knot nematode worm</name>
    <name type="synonym">Oxyuris incognita</name>
    <dbReference type="NCBI Taxonomy" id="6306"/>
    <lineage>
        <taxon>Eukaryota</taxon>
        <taxon>Metazoa</taxon>
        <taxon>Ecdysozoa</taxon>
        <taxon>Nematoda</taxon>
        <taxon>Chromadorea</taxon>
        <taxon>Rhabditida</taxon>
        <taxon>Tylenchina</taxon>
        <taxon>Tylenchomorpha</taxon>
        <taxon>Tylenchoidea</taxon>
        <taxon>Meloidogynidae</taxon>
        <taxon>Meloidogyninae</taxon>
        <taxon>Meloidogyne</taxon>
        <taxon>Meloidogyne incognita group</taxon>
    </lineage>
</organism>
<keyword evidence="2" id="KW-1185">Reference proteome</keyword>
<accession>A0A914NED0</accession>
<name>A0A914NED0_MELIC</name>
<feature type="transmembrane region" description="Helical" evidence="1">
    <location>
        <begin position="75"/>
        <end position="92"/>
    </location>
</feature>
<dbReference type="Proteomes" id="UP000887563">
    <property type="component" value="Unplaced"/>
</dbReference>
<evidence type="ECO:0000256" key="1">
    <source>
        <dbReference type="SAM" id="Phobius"/>
    </source>
</evidence>
<keyword evidence="1" id="KW-0472">Membrane</keyword>
<evidence type="ECO:0000313" key="2">
    <source>
        <dbReference type="Proteomes" id="UP000887563"/>
    </source>
</evidence>
<feature type="transmembrane region" description="Helical" evidence="1">
    <location>
        <begin position="6"/>
        <end position="23"/>
    </location>
</feature>
<evidence type="ECO:0000313" key="3">
    <source>
        <dbReference type="WBParaSite" id="Minc3s05281g37928"/>
    </source>
</evidence>
<keyword evidence="1" id="KW-0812">Transmembrane</keyword>
<dbReference type="WBParaSite" id="Minc3s05281g37928">
    <property type="protein sequence ID" value="Minc3s05281g37928"/>
    <property type="gene ID" value="Minc3s05281g37928"/>
</dbReference>
<sequence>MIKQCLWLLLLLLLHCCCFFCSGSNKSSQSRRWCSLWLLNIPNMSPTCHCCVNRSTTPNRNPNNRRRKFICNIKLLLRLLFRLWLLFHWYIVKLLL</sequence>
<keyword evidence="1" id="KW-1133">Transmembrane helix</keyword>
<reference evidence="3" key="1">
    <citation type="submission" date="2022-11" db="UniProtKB">
        <authorList>
            <consortium name="WormBaseParasite"/>
        </authorList>
    </citation>
    <scope>IDENTIFICATION</scope>
</reference>